<evidence type="ECO:0000313" key="2">
    <source>
        <dbReference type="EMBL" id="PAX06299.1"/>
    </source>
</evidence>
<feature type="domain" description="RNase H type-1" evidence="1">
    <location>
        <begin position="1"/>
        <end position="132"/>
    </location>
</feature>
<evidence type="ECO:0000313" key="3">
    <source>
        <dbReference type="Proteomes" id="UP000218151"/>
    </source>
</evidence>
<dbReference type="Proteomes" id="UP000218151">
    <property type="component" value="Unassembled WGS sequence"/>
</dbReference>
<evidence type="ECO:0000259" key="1">
    <source>
        <dbReference type="PROSITE" id="PS50879"/>
    </source>
</evidence>
<sequence length="132" mass="13829">MTGRLTLHFDGGCRPNPGPIETAVVMRGVAHFRDDLGSGDNNEAEWLALLHAVALARAASADDVLLVGDSAVVIGQASGRTKCRSPQLQPHLDAFKAAIAGIARVRCRLVPRSKNLAGIALARRRDSAASPG</sequence>
<dbReference type="SUPFAM" id="SSF53098">
    <property type="entry name" value="Ribonuclease H-like"/>
    <property type="match status" value="1"/>
</dbReference>
<proteinExistence type="predicted"/>
<protein>
    <submittedName>
        <fullName evidence="2">Ribonuclease HI</fullName>
    </submittedName>
</protein>
<comment type="caution">
    <text evidence="2">The sequence shown here is derived from an EMBL/GenBank/DDBJ whole genome shotgun (WGS) entry which is preliminary data.</text>
</comment>
<dbReference type="AlphaFoldDB" id="A0A2A2SAM1"/>
<dbReference type="PROSITE" id="PS50879">
    <property type="entry name" value="RNASE_H_1"/>
    <property type="match status" value="1"/>
</dbReference>
<dbReference type="InterPro" id="IPR002156">
    <property type="entry name" value="RNaseH_domain"/>
</dbReference>
<gene>
    <name evidence="2" type="ORF">CKY28_18010</name>
</gene>
<dbReference type="OrthoDB" id="7508517at2"/>
<accession>A0A2A2SAM1</accession>
<dbReference type="GO" id="GO:0003676">
    <property type="term" value="F:nucleic acid binding"/>
    <property type="evidence" value="ECO:0007669"/>
    <property type="project" value="InterPro"/>
</dbReference>
<reference evidence="3" key="1">
    <citation type="submission" date="2017-09" db="EMBL/GenBank/DDBJ databases">
        <authorList>
            <person name="Feng G."/>
            <person name="Zhu H."/>
        </authorList>
    </citation>
    <scope>NUCLEOTIDE SEQUENCE [LARGE SCALE GENOMIC DNA]</scope>
    <source>
        <strain evidence="3">1PNM-20</strain>
    </source>
</reference>
<organism evidence="2 3">
    <name type="scientific">Sphingomonas lenta</name>
    <dbReference type="NCBI Taxonomy" id="1141887"/>
    <lineage>
        <taxon>Bacteria</taxon>
        <taxon>Pseudomonadati</taxon>
        <taxon>Pseudomonadota</taxon>
        <taxon>Alphaproteobacteria</taxon>
        <taxon>Sphingomonadales</taxon>
        <taxon>Sphingomonadaceae</taxon>
        <taxon>Sphingomonas</taxon>
    </lineage>
</organism>
<dbReference type="RefSeq" id="WP_095999781.1">
    <property type="nucleotide sequence ID" value="NZ_NSLI01000009.1"/>
</dbReference>
<keyword evidence="3" id="KW-1185">Reference proteome</keyword>
<dbReference type="EMBL" id="NSLI01000009">
    <property type="protein sequence ID" value="PAX06299.1"/>
    <property type="molecule type" value="Genomic_DNA"/>
</dbReference>
<dbReference type="Gene3D" id="3.30.420.10">
    <property type="entry name" value="Ribonuclease H-like superfamily/Ribonuclease H"/>
    <property type="match status" value="1"/>
</dbReference>
<dbReference type="Pfam" id="PF13456">
    <property type="entry name" value="RVT_3"/>
    <property type="match status" value="1"/>
</dbReference>
<dbReference type="GO" id="GO:0004523">
    <property type="term" value="F:RNA-DNA hybrid ribonuclease activity"/>
    <property type="evidence" value="ECO:0007669"/>
    <property type="project" value="InterPro"/>
</dbReference>
<name>A0A2A2SAM1_9SPHN</name>
<dbReference type="InterPro" id="IPR012337">
    <property type="entry name" value="RNaseH-like_sf"/>
</dbReference>
<dbReference type="InterPro" id="IPR036397">
    <property type="entry name" value="RNaseH_sf"/>
</dbReference>